<reference evidence="3 4" key="1">
    <citation type="journal article" date="2010" name="Stand. Genomic Sci.">
        <title>Complete genome sequence of Acetohalobium arabaticum type strain (Z-7288).</title>
        <authorList>
            <person name="Sikorski J."/>
            <person name="Lapidus A."/>
            <person name="Chertkov O."/>
            <person name="Lucas S."/>
            <person name="Copeland A."/>
            <person name="Glavina Del Rio T."/>
            <person name="Nolan M."/>
            <person name="Tice H."/>
            <person name="Cheng J.F."/>
            <person name="Han C."/>
            <person name="Brambilla E."/>
            <person name="Pitluck S."/>
            <person name="Liolios K."/>
            <person name="Ivanova N."/>
            <person name="Mavromatis K."/>
            <person name="Mikhailova N."/>
            <person name="Pati A."/>
            <person name="Bruce D."/>
            <person name="Detter C."/>
            <person name="Tapia R."/>
            <person name="Goodwin L."/>
            <person name="Chen A."/>
            <person name="Palaniappan K."/>
            <person name="Land M."/>
            <person name="Hauser L."/>
            <person name="Chang Y.J."/>
            <person name="Jeffries C.D."/>
            <person name="Rohde M."/>
            <person name="Goker M."/>
            <person name="Spring S."/>
            <person name="Woyke T."/>
            <person name="Bristow J."/>
            <person name="Eisen J.A."/>
            <person name="Markowitz V."/>
            <person name="Hugenholtz P."/>
            <person name="Kyrpides N.C."/>
            <person name="Klenk H.P."/>
        </authorList>
    </citation>
    <scope>NUCLEOTIDE SEQUENCE [LARGE SCALE GENOMIC DNA]</scope>
    <source>
        <strain evidence="4">ATCC 49924 / DSM 5501 / Z-7288</strain>
    </source>
</reference>
<dbReference type="KEGG" id="aar:Acear_0691"/>
<organism evidence="3 4">
    <name type="scientific">Acetohalobium arabaticum (strain ATCC 49924 / DSM 5501 / Z-7288)</name>
    <dbReference type="NCBI Taxonomy" id="574087"/>
    <lineage>
        <taxon>Bacteria</taxon>
        <taxon>Bacillati</taxon>
        <taxon>Bacillota</taxon>
        <taxon>Clostridia</taxon>
        <taxon>Halanaerobiales</taxon>
        <taxon>Halobacteroidaceae</taxon>
        <taxon>Acetohalobium</taxon>
    </lineage>
</organism>
<evidence type="ECO:0000313" key="4">
    <source>
        <dbReference type="Proteomes" id="UP000001661"/>
    </source>
</evidence>
<dbReference type="eggNOG" id="COG1671">
    <property type="taxonomic scope" value="Bacteria"/>
</dbReference>
<dbReference type="PANTHER" id="PTHR35146:SF1">
    <property type="entry name" value="UPF0178 PROTEIN YAII"/>
    <property type="match status" value="1"/>
</dbReference>
<dbReference type="HAMAP" id="MF_00489">
    <property type="entry name" value="UPF0178"/>
    <property type="match status" value="1"/>
</dbReference>
<dbReference type="AlphaFoldDB" id="D9QVH2"/>
<evidence type="ECO:0000256" key="2">
    <source>
        <dbReference type="HAMAP-Rule" id="MF_00489"/>
    </source>
</evidence>
<dbReference type="STRING" id="574087.Acear_0691"/>
<dbReference type="EMBL" id="CP002105">
    <property type="protein sequence ID" value="ADL12231.1"/>
    <property type="molecule type" value="Genomic_DNA"/>
</dbReference>
<dbReference type="InterPro" id="IPR003791">
    <property type="entry name" value="UPF0178"/>
</dbReference>
<dbReference type="NCBIfam" id="NF001095">
    <property type="entry name" value="PRK00124.1"/>
    <property type="match status" value="1"/>
</dbReference>
<dbReference type="Pfam" id="PF02639">
    <property type="entry name" value="DUF188"/>
    <property type="match status" value="1"/>
</dbReference>
<name>D9QVH2_ACEAZ</name>
<evidence type="ECO:0000313" key="3">
    <source>
        <dbReference type="EMBL" id="ADL12231.1"/>
    </source>
</evidence>
<dbReference type="Proteomes" id="UP000001661">
    <property type="component" value="Chromosome"/>
</dbReference>
<accession>D9QVH2</accession>
<keyword evidence="4" id="KW-1185">Reference proteome</keyword>
<dbReference type="PANTHER" id="PTHR35146">
    <property type="entry name" value="UPF0178 PROTEIN YAII"/>
    <property type="match status" value="1"/>
</dbReference>
<dbReference type="OrthoDB" id="9798918at2"/>
<dbReference type="HOGENOM" id="CLU_106619_0_0_9"/>
<sequence>MMQILVDGDACPIKDLIIDLAVKYSCRVTIISSIAHWSNRLNDKSVKEVTVDSNPEAADMKIINLACSGDLVITQDYGLAALLLEQEVKVLSPRGKVFTNQNIDYLLAKRHHSAKLRRSGHKTKGPSQYSKQDRRRFKTAFIKLVNS</sequence>
<gene>
    <name evidence="3" type="ordered locus">Acear_0691</name>
</gene>
<evidence type="ECO:0000256" key="1">
    <source>
        <dbReference type="ARBA" id="ARBA00008522"/>
    </source>
</evidence>
<protein>
    <recommendedName>
        <fullName evidence="2">UPF0178 protein Acear_0691</fullName>
    </recommendedName>
</protein>
<proteinExistence type="inferred from homology"/>
<comment type="similarity">
    <text evidence="1 2">Belongs to the UPF0178 family.</text>
</comment>